<name>A0A1D2NFU2_ORCCI</name>
<feature type="repeat" description="ANK" evidence="3">
    <location>
        <begin position="221"/>
        <end position="253"/>
    </location>
</feature>
<dbReference type="Pfam" id="PF00023">
    <property type="entry name" value="Ank"/>
    <property type="match status" value="1"/>
</dbReference>
<dbReference type="Proteomes" id="UP000094527">
    <property type="component" value="Unassembled WGS sequence"/>
</dbReference>
<comment type="caution">
    <text evidence="5">The sequence shown here is derived from an EMBL/GenBank/DDBJ whole genome shotgun (WGS) entry which is preliminary data.</text>
</comment>
<accession>A0A1D2NFU2</accession>
<dbReference type="SUPFAM" id="SSF48403">
    <property type="entry name" value="Ankyrin repeat"/>
    <property type="match status" value="1"/>
</dbReference>
<keyword evidence="6" id="KW-1185">Reference proteome</keyword>
<keyword evidence="1" id="KW-0677">Repeat</keyword>
<dbReference type="PROSITE" id="PS50297">
    <property type="entry name" value="ANK_REP_REGION"/>
    <property type="match status" value="5"/>
</dbReference>
<dbReference type="STRING" id="48709.A0A1D2NFU2"/>
<dbReference type="InterPro" id="IPR002110">
    <property type="entry name" value="Ankyrin_rpt"/>
</dbReference>
<dbReference type="PRINTS" id="PR01415">
    <property type="entry name" value="ANKYRIN"/>
</dbReference>
<dbReference type="GO" id="GO:0005737">
    <property type="term" value="C:cytoplasm"/>
    <property type="evidence" value="ECO:0007669"/>
    <property type="project" value="TreeGrafter"/>
</dbReference>
<dbReference type="OMA" id="VHTYIGS"/>
<evidence type="ECO:0000259" key="4">
    <source>
        <dbReference type="SMART" id="SM00969"/>
    </source>
</evidence>
<feature type="domain" description="SOCS box" evidence="4">
    <location>
        <begin position="421"/>
        <end position="460"/>
    </location>
</feature>
<feature type="repeat" description="ANK" evidence="3">
    <location>
        <begin position="76"/>
        <end position="108"/>
    </location>
</feature>
<evidence type="ECO:0000256" key="2">
    <source>
        <dbReference type="ARBA" id="ARBA00023043"/>
    </source>
</evidence>
<dbReference type="PANTHER" id="PTHR24180:SF45">
    <property type="entry name" value="POLY [ADP-RIBOSE] POLYMERASE TANKYRASE"/>
    <property type="match status" value="1"/>
</dbReference>
<reference evidence="5 6" key="1">
    <citation type="journal article" date="2016" name="Genome Biol. Evol.">
        <title>Gene Family Evolution Reflects Adaptation to Soil Environmental Stressors in the Genome of the Collembolan Orchesella cincta.</title>
        <authorList>
            <person name="Faddeeva-Vakhrusheva A."/>
            <person name="Derks M.F."/>
            <person name="Anvar S.Y."/>
            <person name="Agamennone V."/>
            <person name="Suring W."/>
            <person name="Smit S."/>
            <person name="van Straalen N.M."/>
            <person name="Roelofs D."/>
        </authorList>
    </citation>
    <scope>NUCLEOTIDE SEQUENCE [LARGE SCALE GENOMIC DNA]</scope>
    <source>
        <tissue evidence="5">Mixed pool</tissue>
    </source>
</reference>
<dbReference type="AlphaFoldDB" id="A0A1D2NFU2"/>
<feature type="repeat" description="ANK" evidence="3">
    <location>
        <begin position="184"/>
        <end position="217"/>
    </location>
</feature>
<organism evidence="5 6">
    <name type="scientific">Orchesella cincta</name>
    <name type="common">Springtail</name>
    <name type="synonym">Podura cincta</name>
    <dbReference type="NCBI Taxonomy" id="48709"/>
    <lineage>
        <taxon>Eukaryota</taxon>
        <taxon>Metazoa</taxon>
        <taxon>Ecdysozoa</taxon>
        <taxon>Arthropoda</taxon>
        <taxon>Hexapoda</taxon>
        <taxon>Collembola</taxon>
        <taxon>Entomobryomorpha</taxon>
        <taxon>Entomobryoidea</taxon>
        <taxon>Orchesellidae</taxon>
        <taxon>Orchesellinae</taxon>
        <taxon>Orchesella</taxon>
    </lineage>
</organism>
<evidence type="ECO:0000256" key="1">
    <source>
        <dbReference type="ARBA" id="ARBA00022737"/>
    </source>
</evidence>
<dbReference type="InterPro" id="IPR001496">
    <property type="entry name" value="SOCS_box"/>
</dbReference>
<dbReference type="Gene3D" id="1.25.40.20">
    <property type="entry name" value="Ankyrin repeat-containing domain"/>
    <property type="match status" value="2"/>
</dbReference>
<dbReference type="GO" id="GO:1904355">
    <property type="term" value="P:positive regulation of telomere capping"/>
    <property type="evidence" value="ECO:0007669"/>
    <property type="project" value="TreeGrafter"/>
</dbReference>
<dbReference type="SMART" id="SM00248">
    <property type="entry name" value="ANK"/>
    <property type="match status" value="7"/>
</dbReference>
<dbReference type="GO" id="GO:0005634">
    <property type="term" value="C:nucleus"/>
    <property type="evidence" value="ECO:0007669"/>
    <property type="project" value="TreeGrafter"/>
</dbReference>
<protein>
    <submittedName>
        <fullName evidence="5">Ankyrin repeat domain-containing protein 50</fullName>
    </submittedName>
</protein>
<dbReference type="GO" id="GO:0090263">
    <property type="term" value="P:positive regulation of canonical Wnt signaling pathway"/>
    <property type="evidence" value="ECO:0007669"/>
    <property type="project" value="TreeGrafter"/>
</dbReference>
<feature type="repeat" description="ANK" evidence="3">
    <location>
        <begin position="255"/>
        <end position="287"/>
    </location>
</feature>
<evidence type="ECO:0000256" key="3">
    <source>
        <dbReference type="PROSITE-ProRule" id="PRU00023"/>
    </source>
</evidence>
<keyword evidence="2 3" id="KW-0040">ANK repeat</keyword>
<dbReference type="GO" id="GO:0003950">
    <property type="term" value="F:NAD+ poly-ADP-ribosyltransferase activity"/>
    <property type="evidence" value="ECO:0007669"/>
    <property type="project" value="TreeGrafter"/>
</dbReference>
<dbReference type="SMART" id="SM00969">
    <property type="entry name" value="SOCS_box"/>
    <property type="match status" value="1"/>
</dbReference>
<dbReference type="InterPro" id="IPR036770">
    <property type="entry name" value="Ankyrin_rpt-contain_sf"/>
</dbReference>
<dbReference type="InterPro" id="IPR051637">
    <property type="entry name" value="Ank_repeat_dom-contain_49"/>
</dbReference>
<feature type="repeat" description="ANK" evidence="3">
    <location>
        <begin position="120"/>
        <end position="152"/>
    </location>
</feature>
<dbReference type="GO" id="GO:0070198">
    <property type="term" value="P:protein localization to chromosome, telomeric region"/>
    <property type="evidence" value="ECO:0007669"/>
    <property type="project" value="TreeGrafter"/>
</dbReference>
<dbReference type="Pfam" id="PF07525">
    <property type="entry name" value="SOCS_box"/>
    <property type="match status" value="1"/>
</dbReference>
<dbReference type="PROSITE" id="PS50088">
    <property type="entry name" value="ANK_REPEAT"/>
    <property type="match status" value="6"/>
</dbReference>
<dbReference type="PANTHER" id="PTHR24180">
    <property type="entry name" value="CYCLIN-DEPENDENT KINASE INHIBITOR 2C-RELATED"/>
    <property type="match status" value="1"/>
</dbReference>
<dbReference type="Pfam" id="PF12796">
    <property type="entry name" value="Ank_2"/>
    <property type="match status" value="2"/>
</dbReference>
<gene>
    <name evidence="5" type="ORF">Ocin01_02848</name>
</gene>
<evidence type="ECO:0000313" key="5">
    <source>
        <dbReference type="EMBL" id="ODN03826.1"/>
    </source>
</evidence>
<feature type="repeat" description="ANK" evidence="3">
    <location>
        <begin position="43"/>
        <end position="75"/>
    </location>
</feature>
<evidence type="ECO:0000313" key="6">
    <source>
        <dbReference type="Proteomes" id="UP000094527"/>
    </source>
</evidence>
<proteinExistence type="predicted"/>
<dbReference type="OrthoDB" id="366390at2759"/>
<sequence>MPTECTSKPLQRELADSIIRLAEPDDLRILIACGAKVNDAVTQGLRPIHYAVWQRYTEAVRLLLVRGCDVNSTDDCGYSPLHLAAEHGYTEMMKMLLENGAKTDYRDNITEGVLYPATTLSEEPLHLAIKNQHYNAARILLENGANPNARYFFGAEINLISPLDVEYLNLLLTYGADPDARDRQGLTPLMRSCRTPHTMQSVLCLIKHGASVNAMTDERHDHRSVLHYAVLSGNKDICSLLLKQGAKVNFPPEYQKPTPLDLAILRGDPALVTLFLEAGANVNASSPIIGSPLHVVGSDHIVNRLTILKLLLDHGADPNKVVISDDGMPLKSVLGEYLSSNTELEHEVIKMLMRYGAKVVFKSQFRHPLGILNCLQSAADNERLFADLANTAEDFDPPMIRRCSALSPEQKEYLLHLSRNPKSLQHQTRLALRKQLGRRLPLIVNELGLPRILTHMLLFEIS</sequence>
<dbReference type="EMBL" id="LJIJ01000062">
    <property type="protein sequence ID" value="ODN03826.1"/>
    <property type="molecule type" value="Genomic_DNA"/>
</dbReference>